<sequence length="189" mass="21791">MFSGTPEESLLMRLDLAYWQHKAWLEELMTHCASDARLLMVISPLPFEALSQALRALSQMQWGGQAGLLRYYDPHIFPLLMSSILTADQRAEYLQAACYWGWLDRDVQPQWLQSNCQAHQVDIEVSPFLSLSDQQCNLIGRIGDVQWLLDGGDFDHLDTSQERRFTSLYSFVVEASQENHFGDLTKYVR</sequence>
<reference evidence="2 3" key="1">
    <citation type="submission" date="2018-03" db="EMBL/GenBank/DDBJ databases">
        <title>Diversity of phytobeneficial traits revealed by whole-genome analysis of worldwide-isolated phenazine-producing Pseudomonas spp.</title>
        <authorList>
            <person name="Biessy A."/>
            <person name="Novinscak A."/>
            <person name="Blom J."/>
            <person name="Leger G."/>
            <person name="Thomashow L.S."/>
            <person name="Cazorla F.M."/>
            <person name="Josic D."/>
            <person name="Filion M."/>
        </authorList>
    </citation>
    <scope>NUCLEOTIDE SEQUENCE [LARGE SCALE GENOMIC DNA]</scope>
    <source>
        <strain evidence="2 3">30B</strain>
    </source>
</reference>
<proteinExistence type="predicted"/>
<name>A0A3G7UEF5_9PSED</name>
<dbReference type="InterPro" id="IPR025391">
    <property type="entry name" value="DUF4123"/>
</dbReference>
<gene>
    <name evidence="2" type="ORF">C4K03_4778</name>
</gene>
<dbReference type="AlphaFoldDB" id="A0A3G7UEF5"/>
<evidence type="ECO:0000313" key="3">
    <source>
        <dbReference type="Proteomes" id="UP000268696"/>
    </source>
</evidence>
<organism evidence="2 3">
    <name type="scientific">Pseudomonas synxantha</name>
    <dbReference type="NCBI Taxonomy" id="47883"/>
    <lineage>
        <taxon>Bacteria</taxon>
        <taxon>Pseudomonadati</taxon>
        <taxon>Pseudomonadota</taxon>
        <taxon>Gammaproteobacteria</taxon>
        <taxon>Pseudomonadales</taxon>
        <taxon>Pseudomonadaceae</taxon>
        <taxon>Pseudomonas</taxon>
    </lineage>
</organism>
<evidence type="ECO:0000313" key="2">
    <source>
        <dbReference type="EMBL" id="AZE56916.1"/>
    </source>
</evidence>
<dbReference type="EMBL" id="CP027754">
    <property type="protein sequence ID" value="AZE56916.1"/>
    <property type="molecule type" value="Genomic_DNA"/>
</dbReference>
<dbReference type="Proteomes" id="UP000268696">
    <property type="component" value="Chromosome"/>
</dbReference>
<dbReference type="Pfam" id="PF13503">
    <property type="entry name" value="DUF4123"/>
    <property type="match status" value="1"/>
</dbReference>
<feature type="domain" description="DUF4123" evidence="1">
    <location>
        <begin position="12"/>
        <end position="91"/>
    </location>
</feature>
<protein>
    <recommendedName>
        <fullName evidence="1">DUF4123 domain-containing protein</fullName>
    </recommendedName>
</protein>
<evidence type="ECO:0000259" key="1">
    <source>
        <dbReference type="Pfam" id="PF13503"/>
    </source>
</evidence>
<accession>A0A3G7UEF5</accession>